<dbReference type="RefSeq" id="WP_379070148.1">
    <property type="nucleotide sequence ID" value="NZ_JBHTIT010000001.1"/>
</dbReference>
<accession>A0ABW3HI99</accession>
<keyword evidence="2" id="KW-1185">Reference proteome</keyword>
<dbReference type="InterPro" id="IPR029058">
    <property type="entry name" value="AB_hydrolase_fold"/>
</dbReference>
<comment type="caution">
    <text evidence="1">The sequence shown here is derived from an EMBL/GenBank/DDBJ whole genome shotgun (WGS) entry which is preliminary data.</text>
</comment>
<protein>
    <submittedName>
        <fullName evidence="1">Uncharacterized protein</fullName>
    </submittedName>
</protein>
<dbReference type="Proteomes" id="UP001597044">
    <property type="component" value="Unassembled WGS sequence"/>
</dbReference>
<evidence type="ECO:0000313" key="1">
    <source>
        <dbReference type="EMBL" id="MFD0949944.1"/>
    </source>
</evidence>
<dbReference type="EMBL" id="JBHTIT010000001">
    <property type="protein sequence ID" value="MFD0949944.1"/>
    <property type="molecule type" value="Genomic_DNA"/>
</dbReference>
<evidence type="ECO:0000313" key="2">
    <source>
        <dbReference type="Proteomes" id="UP001597044"/>
    </source>
</evidence>
<gene>
    <name evidence="1" type="ORF">ACFQ0F_06000</name>
</gene>
<name>A0ABW3HI99_9GAMM</name>
<reference evidence="2" key="1">
    <citation type="journal article" date="2019" name="Int. J. Syst. Evol. Microbiol.">
        <title>The Global Catalogue of Microorganisms (GCM) 10K type strain sequencing project: providing services to taxonomists for standard genome sequencing and annotation.</title>
        <authorList>
            <consortium name="The Broad Institute Genomics Platform"/>
            <consortium name="The Broad Institute Genome Sequencing Center for Infectious Disease"/>
            <person name="Wu L."/>
            <person name="Ma J."/>
        </authorList>
    </citation>
    <scope>NUCLEOTIDE SEQUENCE [LARGE SCALE GENOMIC DNA]</scope>
    <source>
        <strain evidence="2">CCUG 63419</strain>
    </source>
</reference>
<proteinExistence type="predicted"/>
<sequence>MSPHLLILITLLTISLAGCNDGSENSGTQDNNPVSERAANLPTEAKNFSQPPSEPVATKWPIILSHAWSRTADTAFQGDTKQAGAEYDAFGVKNALEADGAVVYQPNKVKYGSHEERGMLLYKRCVGTTMAERLCQGESPKVEDGLYAASIDYCSSPINRQKHDFSSEDECHQKLKFNIICHSQGCPDSRYMISALTNELSGRPMYQHIASWTSLLGANKGTAQADFILEAFAACLSDQCRSPLLNLAFAVDEFSSNKVLNTEGSKSVVALSTKYMTVSTDMNCDPSKQTCAPSFNQLYKLPVDPEHPVYYQTFTTSIKDISHPCYLKDQFFWRIIYEREGENDGNISMESQAFEFYGPGNTGGRTPVKARYIYGDTANSEHPHPGLNHMSLSSSDVPGLPGLSCMGEDNTDFAFSRINFYRNVVTELADIGL</sequence>
<organism evidence="1 2">
    <name type="scientific">Paraperlucidibaca wandonensis</name>
    <dbReference type="NCBI Taxonomy" id="1268273"/>
    <lineage>
        <taxon>Bacteria</taxon>
        <taxon>Pseudomonadati</taxon>
        <taxon>Pseudomonadota</taxon>
        <taxon>Gammaproteobacteria</taxon>
        <taxon>Moraxellales</taxon>
        <taxon>Moraxellaceae</taxon>
        <taxon>Paraperlucidibaca</taxon>
    </lineage>
</organism>
<dbReference type="Gene3D" id="3.40.50.1820">
    <property type="entry name" value="alpha/beta hydrolase"/>
    <property type="match status" value="1"/>
</dbReference>